<sequence length="391" mass="40294">MLDSKGFKRLRFDDLFAQMEDKAKEAFGDTVNTSVRSPLGIILRIFAFFLATIWTMAEDVYNSGYIPTATGNNLDRLGPQVGISRTLAQWAAGDITITGTAGYTVPAGTRAATISGVVFETMDDVTLTGGTATVSIEALDPGAAGNVAAGAITVVVNPVPDITGVSNAAAVTGGREKETDAEFRSRFDLSVAGGGAASVDALRGALLRMPAVRAATIIENTGMTTDAAGRPPKSFEAYVLGGDEQEIADAIFATKSGGVEAHGKISKQVTDLGGLPHTVKFSRAAEVGIKVSVSVTKNAQYPIDGDDQIRAAIIMYIGGEDAAGAYYNGLSMGAPVVFTRLISAVSSVEGVEDMVLTVGKASGSLGGSNVAIQAYEVARTKAADIAVTSHV</sequence>
<evidence type="ECO:0000313" key="2">
    <source>
        <dbReference type="EMBL" id="GGF77182.1"/>
    </source>
</evidence>
<reference evidence="2" key="2">
    <citation type="submission" date="2020-09" db="EMBL/GenBank/DDBJ databases">
        <authorList>
            <person name="Sun Q."/>
            <person name="Zhou Y."/>
        </authorList>
    </citation>
    <scope>NUCLEOTIDE SEQUENCE</scope>
    <source>
        <strain evidence="2">CGMCC 1.16134</strain>
    </source>
</reference>
<proteinExistence type="predicted"/>
<evidence type="ECO:0000313" key="3">
    <source>
        <dbReference type="Proteomes" id="UP000637643"/>
    </source>
</evidence>
<evidence type="ECO:0000259" key="1">
    <source>
        <dbReference type="Pfam" id="PF04865"/>
    </source>
</evidence>
<dbReference type="InterPro" id="IPR006949">
    <property type="entry name" value="Barrel_Baseplate_J-like"/>
</dbReference>
<dbReference type="RefSeq" id="WP_189024890.1">
    <property type="nucleotide sequence ID" value="NZ_BMKR01000008.1"/>
</dbReference>
<name>A0A917CBL6_9BACL</name>
<dbReference type="PANTHER" id="PTHR37829">
    <property type="entry name" value="PHAGE-LIKE ELEMENT PBSX PROTEIN XKDT"/>
    <property type="match status" value="1"/>
</dbReference>
<dbReference type="PANTHER" id="PTHR37829:SF3">
    <property type="entry name" value="PROTEIN JAYE-RELATED"/>
    <property type="match status" value="1"/>
</dbReference>
<protein>
    <recommendedName>
        <fullName evidence="1">Baseplate protein J-like barrel domain-containing protein</fullName>
    </recommendedName>
</protein>
<accession>A0A917CBL6</accession>
<dbReference type="AlphaFoldDB" id="A0A917CBL6"/>
<dbReference type="Pfam" id="PF04865">
    <property type="entry name" value="Baseplate_J"/>
    <property type="match status" value="1"/>
</dbReference>
<dbReference type="InterPro" id="IPR052399">
    <property type="entry name" value="Phage_Baseplate_Assmbl_Protein"/>
</dbReference>
<organism evidence="2 3">
    <name type="scientific">Paenibacillus albidus</name>
    <dbReference type="NCBI Taxonomy" id="2041023"/>
    <lineage>
        <taxon>Bacteria</taxon>
        <taxon>Bacillati</taxon>
        <taxon>Bacillota</taxon>
        <taxon>Bacilli</taxon>
        <taxon>Bacillales</taxon>
        <taxon>Paenibacillaceae</taxon>
        <taxon>Paenibacillus</taxon>
    </lineage>
</organism>
<reference evidence="2" key="1">
    <citation type="journal article" date="2014" name="Int. J. Syst. Evol. Microbiol.">
        <title>Complete genome sequence of Corynebacterium casei LMG S-19264T (=DSM 44701T), isolated from a smear-ripened cheese.</title>
        <authorList>
            <consortium name="US DOE Joint Genome Institute (JGI-PGF)"/>
            <person name="Walter F."/>
            <person name="Albersmeier A."/>
            <person name="Kalinowski J."/>
            <person name="Ruckert C."/>
        </authorList>
    </citation>
    <scope>NUCLEOTIDE SEQUENCE</scope>
    <source>
        <strain evidence="2">CGMCC 1.16134</strain>
    </source>
</reference>
<keyword evidence="3" id="KW-1185">Reference proteome</keyword>
<feature type="domain" description="Baseplate protein J-like barrel" evidence="1">
    <location>
        <begin position="95"/>
        <end position="174"/>
    </location>
</feature>
<dbReference type="Proteomes" id="UP000637643">
    <property type="component" value="Unassembled WGS sequence"/>
</dbReference>
<dbReference type="EMBL" id="BMKR01000008">
    <property type="protein sequence ID" value="GGF77182.1"/>
    <property type="molecule type" value="Genomic_DNA"/>
</dbReference>
<comment type="caution">
    <text evidence="2">The sequence shown here is derived from an EMBL/GenBank/DDBJ whole genome shotgun (WGS) entry which is preliminary data.</text>
</comment>
<gene>
    <name evidence="2" type="ORF">GCM10010912_22820</name>
</gene>